<dbReference type="PANTHER" id="PTHR38887:SF1">
    <property type="entry name" value="RAS MODIFICATION PROTEIN ERF4"/>
    <property type="match status" value="1"/>
</dbReference>
<evidence type="ECO:0000256" key="1">
    <source>
        <dbReference type="SAM" id="MobiDB-lite"/>
    </source>
</evidence>
<dbReference type="EMBL" id="CP099418">
    <property type="protein sequence ID" value="USW48321.1"/>
    <property type="molecule type" value="Genomic_DNA"/>
</dbReference>
<keyword evidence="3" id="KW-1185">Reference proteome</keyword>
<dbReference type="PANTHER" id="PTHR38887">
    <property type="entry name" value="CHROMOSOME 21, WHOLE GENOME SHOTGUN SEQUENCE"/>
    <property type="match status" value="1"/>
</dbReference>
<evidence type="ECO:0000313" key="2">
    <source>
        <dbReference type="EMBL" id="USW48321.1"/>
    </source>
</evidence>
<feature type="region of interest" description="Disordered" evidence="1">
    <location>
        <begin position="367"/>
        <end position="400"/>
    </location>
</feature>
<proteinExistence type="predicted"/>
<organism evidence="2 3">
    <name type="scientific">Septoria linicola</name>
    <dbReference type="NCBI Taxonomy" id="215465"/>
    <lineage>
        <taxon>Eukaryota</taxon>
        <taxon>Fungi</taxon>
        <taxon>Dikarya</taxon>
        <taxon>Ascomycota</taxon>
        <taxon>Pezizomycotina</taxon>
        <taxon>Dothideomycetes</taxon>
        <taxon>Dothideomycetidae</taxon>
        <taxon>Mycosphaerellales</taxon>
        <taxon>Mycosphaerellaceae</taxon>
        <taxon>Septoria</taxon>
    </lineage>
</organism>
<sequence>MASLPHLAIYRPYQNSAPRAPQTGSTEDYEIPTGLRDQTPGVNSQDPFDSVDVARPQAELEGPPPYSPSSLDNIHGPRPYPDIGRIVPGDCSLRSYPDPTSPDSSPADTISTYSPAANEKSFPRLAEYGISRSDFLTFIDELNEHWVANPALDGVRLVGTIMGQFHGLPVVQLVGTGVEIGAGVSSAATSIARSKMYFKAINTKLFHLVGLHAQTCSTKEMLAKIGHSGEELKLAPVEMADQLGGSAIVDESGHSSTLAVAEDSRMRRMKALEGYAAPLDFNVPETVAPRNLLKKMGHAHAEHMVKKQTKREVRKRAEDADDRDKKTIKADKETRRALERVEEAEEKGQDRVRKEFEKEEKRLIKEIDKEQQKCDRELKKQSQKSAKDVAKPKDREEEATQKIQWVVITRWFGEVGEDAGSDDAPS</sequence>
<feature type="region of interest" description="Disordered" evidence="1">
    <location>
        <begin position="301"/>
        <end position="331"/>
    </location>
</feature>
<feature type="region of interest" description="Disordered" evidence="1">
    <location>
        <begin position="339"/>
        <end position="358"/>
    </location>
</feature>
<feature type="compositionally biased region" description="Polar residues" evidence="1">
    <location>
        <begin position="13"/>
        <end position="26"/>
    </location>
</feature>
<evidence type="ECO:0000313" key="3">
    <source>
        <dbReference type="Proteomes" id="UP001056384"/>
    </source>
</evidence>
<accession>A0A9Q9ALW2</accession>
<feature type="region of interest" description="Disordered" evidence="1">
    <location>
        <begin position="1"/>
        <end position="115"/>
    </location>
</feature>
<dbReference type="Proteomes" id="UP001056384">
    <property type="component" value="Chromosome 1"/>
</dbReference>
<feature type="compositionally biased region" description="Low complexity" evidence="1">
    <location>
        <begin position="97"/>
        <end position="112"/>
    </location>
</feature>
<dbReference type="InterPro" id="IPR053221">
    <property type="entry name" value="Burnettramic_acid_biosynth"/>
</dbReference>
<protein>
    <submittedName>
        <fullName evidence="2">Uncharacterized protein</fullName>
    </submittedName>
</protein>
<name>A0A9Q9ALW2_9PEZI</name>
<gene>
    <name evidence="2" type="ORF">Slin15195_G016400</name>
</gene>
<dbReference type="AlphaFoldDB" id="A0A9Q9ALW2"/>
<reference evidence="2" key="1">
    <citation type="submission" date="2022-06" db="EMBL/GenBank/DDBJ databases">
        <title>Complete genome sequences of two strains of the flax pathogen Septoria linicola.</title>
        <authorList>
            <person name="Lapalu N."/>
            <person name="Simon A."/>
            <person name="Demenou B."/>
            <person name="Paumier D."/>
            <person name="Guillot M.-P."/>
            <person name="Gout L."/>
            <person name="Valade R."/>
        </authorList>
    </citation>
    <scope>NUCLEOTIDE SEQUENCE</scope>
    <source>
        <strain evidence="2">SE15195</strain>
    </source>
</reference>
<feature type="compositionally biased region" description="Basic and acidic residues" evidence="1">
    <location>
        <begin position="315"/>
        <end position="331"/>
    </location>
</feature>